<dbReference type="EMBL" id="MU003495">
    <property type="protein sequence ID" value="KAF2475947.1"/>
    <property type="molecule type" value="Genomic_DNA"/>
</dbReference>
<protein>
    <submittedName>
        <fullName evidence="1">Uncharacterized protein</fullName>
    </submittedName>
</protein>
<evidence type="ECO:0000313" key="1">
    <source>
        <dbReference type="EMBL" id="KAF2475947.1"/>
    </source>
</evidence>
<evidence type="ECO:0000313" key="2">
    <source>
        <dbReference type="Proteomes" id="UP000799755"/>
    </source>
</evidence>
<sequence>MRKTRSGKGANAIRSKSTLCRQQPDRRTGPARRKATVKRARLDLEMLQGEVSEGEGVIKTNYPPHTISTDNNLQEWEETERTLSNYHGHSSPSDLGRAFSPPRTEAAPIEDTIHEGQSLALLGFAEVTEPPTGTSREALARDDSNTENIQSVVIEISHDRLVELDGERIVPLQAEHELQEDPIPGSSYRRTHRTSKRSEHGTLMPWASRKCEEEFITRYEDKFEALQMTWFNVASLSGEDGTLEALFNKFKDCLVKMGKKRKNEDTCRNATA</sequence>
<reference evidence="1" key="1">
    <citation type="journal article" date="2020" name="Stud. Mycol.">
        <title>101 Dothideomycetes genomes: a test case for predicting lifestyles and emergence of pathogens.</title>
        <authorList>
            <person name="Haridas S."/>
            <person name="Albert R."/>
            <person name="Binder M."/>
            <person name="Bloem J."/>
            <person name="Labutti K."/>
            <person name="Salamov A."/>
            <person name="Andreopoulos B."/>
            <person name="Baker S."/>
            <person name="Barry K."/>
            <person name="Bills G."/>
            <person name="Bluhm B."/>
            <person name="Cannon C."/>
            <person name="Castanera R."/>
            <person name="Culley D."/>
            <person name="Daum C."/>
            <person name="Ezra D."/>
            <person name="Gonzalez J."/>
            <person name="Henrissat B."/>
            <person name="Kuo A."/>
            <person name="Liang C."/>
            <person name="Lipzen A."/>
            <person name="Lutzoni F."/>
            <person name="Magnuson J."/>
            <person name="Mondo S."/>
            <person name="Nolan M."/>
            <person name="Ohm R."/>
            <person name="Pangilinan J."/>
            <person name="Park H.-J."/>
            <person name="Ramirez L."/>
            <person name="Alfaro M."/>
            <person name="Sun H."/>
            <person name="Tritt A."/>
            <person name="Yoshinaga Y."/>
            <person name="Zwiers L.-H."/>
            <person name="Turgeon B."/>
            <person name="Goodwin S."/>
            <person name="Spatafora J."/>
            <person name="Crous P."/>
            <person name="Grigoriev I."/>
        </authorList>
    </citation>
    <scope>NUCLEOTIDE SEQUENCE</scope>
    <source>
        <strain evidence="1">ATCC 200398</strain>
    </source>
</reference>
<organism evidence="1 2">
    <name type="scientific">Lindgomyces ingoldianus</name>
    <dbReference type="NCBI Taxonomy" id="673940"/>
    <lineage>
        <taxon>Eukaryota</taxon>
        <taxon>Fungi</taxon>
        <taxon>Dikarya</taxon>
        <taxon>Ascomycota</taxon>
        <taxon>Pezizomycotina</taxon>
        <taxon>Dothideomycetes</taxon>
        <taxon>Pleosporomycetidae</taxon>
        <taxon>Pleosporales</taxon>
        <taxon>Lindgomycetaceae</taxon>
        <taxon>Lindgomyces</taxon>
    </lineage>
</organism>
<keyword evidence="2" id="KW-1185">Reference proteome</keyword>
<proteinExistence type="predicted"/>
<gene>
    <name evidence="1" type="ORF">BDR25DRAFT_310372</name>
</gene>
<accession>A0ACB6RBQ0</accession>
<comment type="caution">
    <text evidence="1">The sequence shown here is derived from an EMBL/GenBank/DDBJ whole genome shotgun (WGS) entry which is preliminary data.</text>
</comment>
<name>A0ACB6RBQ0_9PLEO</name>
<dbReference type="Proteomes" id="UP000799755">
    <property type="component" value="Unassembled WGS sequence"/>
</dbReference>